<dbReference type="Pfam" id="PF08797">
    <property type="entry name" value="HIRAN"/>
    <property type="match status" value="1"/>
</dbReference>
<feature type="signal peptide" evidence="3">
    <location>
        <begin position="1"/>
        <end position="25"/>
    </location>
</feature>
<protein>
    <submittedName>
        <fullName evidence="5">HIRAN domain-containing protein</fullName>
    </submittedName>
</protein>
<evidence type="ECO:0000313" key="5">
    <source>
        <dbReference type="EMBL" id="MEC5386040.1"/>
    </source>
</evidence>
<sequence>MAASRVCLLTPLLLIAALLFVSAHAATRVRVQTVTLAGVGYHQGGDVWPLLHEGDALTLVREADNKHDPLAVRVDWQGHVLGYVPRDQSGPIAAALDRGTSLSARISKLREHPNPRERILIEVFAEFR</sequence>
<feature type="domain" description="HIRAN" evidence="4">
    <location>
        <begin position="29"/>
        <end position="127"/>
    </location>
</feature>
<keyword evidence="6" id="KW-1185">Reference proteome</keyword>
<accession>A0ABU6K4V6</accession>
<dbReference type="InterPro" id="IPR014905">
    <property type="entry name" value="HIRAN"/>
</dbReference>
<dbReference type="Proteomes" id="UP001331561">
    <property type="component" value="Unassembled WGS sequence"/>
</dbReference>
<dbReference type="RefSeq" id="WP_327599020.1">
    <property type="nucleotide sequence ID" value="NZ_JAYXHS010000002.1"/>
</dbReference>
<proteinExistence type="predicted"/>
<evidence type="ECO:0000256" key="1">
    <source>
        <dbReference type="ARBA" id="ARBA00022723"/>
    </source>
</evidence>
<name>A0ABU6K4V6_9RHOO</name>
<keyword evidence="2" id="KW-0378">Hydrolase</keyword>
<organism evidence="5 6">
    <name type="scientific">Uliginosibacterium silvisoli</name>
    <dbReference type="NCBI Taxonomy" id="3114758"/>
    <lineage>
        <taxon>Bacteria</taxon>
        <taxon>Pseudomonadati</taxon>
        <taxon>Pseudomonadota</taxon>
        <taxon>Betaproteobacteria</taxon>
        <taxon>Rhodocyclales</taxon>
        <taxon>Zoogloeaceae</taxon>
        <taxon>Uliginosibacterium</taxon>
    </lineage>
</organism>
<evidence type="ECO:0000313" key="6">
    <source>
        <dbReference type="Proteomes" id="UP001331561"/>
    </source>
</evidence>
<keyword evidence="1" id="KW-0479">Metal-binding</keyword>
<comment type="caution">
    <text evidence="5">The sequence shown here is derived from an EMBL/GenBank/DDBJ whole genome shotgun (WGS) entry which is preliminary data.</text>
</comment>
<keyword evidence="3" id="KW-0732">Signal</keyword>
<evidence type="ECO:0000256" key="3">
    <source>
        <dbReference type="SAM" id="SignalP"/>
    </source>
</evidence>
<dbReference type="EMBL" id="JAYXHS010000002">
    <property type="protein sequence ID" value="MEC5386040.1"/>
    <property type="molecule type" value="Genomic_DNA"/>
</dbReference>
<dbReference type="Gene3D" id="3.30.70.2330">
    <property type="match status" value="1"/>
</dbReference>
<evidence type="ECO:0000256" key="2">
    <source>
        <dbReference type="ARBA" id="ARBA00022801"/>
    </source>
</evidence>
<reference evidence="5 6" key="1">
    <citation type="submission" date="2024-01" db="EMBL/GenBank/DDBJ databases">
        <title>Uliginosibacterium soil sp. nov.</title>
        <authorList>
            <person name="Lv Y."/>
        </authorList>
    </citation>
    <scope>NUCLEOTIDE SEQUENCE [LARGE SCALE GENOMIC DNA]</scope>
    <source>
        <strain evidence="5 6">H3</strain>
    </source>
</reference>
<evidence type="ECO:0000259" key="4">
    <source>
        <dbReference type="SMART" id="SM00910"/>
    </source>
</evidence>
<dbReference type="SMART" id="SM00910">
    <property type="entry name" value="HIRAN"/>
    <property type="match status" value="1"/>
</dbReference>
<gene>
    <name evidence="5" type="ORF">VVD49_09905</name>
</gene>
<feature type="chain" id="PRO_5046630346" evidence="3">
    <location>
        <begin position="26"/>
        <end position="128"/>
    </location>
</feature>